<dbReference type="VEuPathDB" id="TrichDB:TRFO_29422"/>
<organism evidence="3 4">
    <name type="scientific">Tritrichomonas foetus</name>
    <dbReference type="NCBI Taxonomy" id="1144522"/>
    <lineage>
        <taxon>Eukaryota</taxon>
        <taxon>Metamonada</taxon>
        <taxon>Parabasalia</taxon>
        <taxon>Tritrichomonadida</taxon>
        <taxon>Tritrichomonadidae</taxon>
        <taxon>Tritrichomonas</taxon>
    </lineage>
</organism>
<proteinExistence type="predicted"/>
<feature type="compositionally biased region" description="Basic residues" evidence="1">
    <location>
        <begin position="631"/>
        <end position="641"/>
    </location>
</feature>
<feature type="compositionally biased region" description="Basic and acidic residues" evidence="1">
    <location>
        <begin position="997"/>
        <end position="1014"/>
    </location>
</feature>
<feature type="compositionally biased region" description="Low complexity" evidence="1">
    <location>
        <begin position="718"/>
        <end position="735"/>
    </location>
</feature>
<feature type="region of interest" description="Disordered" evidence="1">
    <location>
        <begin position="271"/>
        <end position="739"/>
    </location>
</feature>
<evidence type="ECO:0000313" key="3">
    <source>
        <dbReference type="EMBL" id="OHT03235.1"/>
    </source>
</evidence>
<dbReference type="InterPro" id="IPR038209">
    <property type="entry name" value="CKK_dom_sf"/>
</dbReference>
<dbReference type="OrthoDB" id="2125658at2759"/>
<dbReference type="InterPro" id="IPR011033">
    <property type="entry name" value="PRC_barrel-like_sf"/>
</dbReference>
<dbReference type="Gene3D" id="3.10.20.360">
    <property type="entry name" value="CKK domain"/>
    <property type="match status" value="1"/>
</dbReference>
<feature type="compositionally biased region" description="Polar residues" evidence="1">
    <location>
        <begin position="973"/>
        <end position="990"/>
    </location>
</feature>
<feature type="compositionally biased region" description="Basic residues" evidence="1">
    <location>
        <begin position="536"/>
        <end position="551"/>
    </location>
</feature>
<feature type="domain" description="CKK" evidence="2">
    <location>
        <begin position="1091"/>
        <end position="1219"/>
    </location>
</feature>
<protein>
    <recommendedName>
        <fullName evidence="2">CKK domain-containing protein</fullName>
    </recommendedName>
</protein>
<name>A0A1J4JW52_9EUKA</name>
<feature type="compositionally biased region" description="Polar residues" evidence="1">
    <location>
        <begin position="552"/>
        <end position="579"/>
    </location>
</feature>
<dbReference type="Proteomes" id="UP000179807">
    <property type="component" value="Unassembled WGS sequence"/>
</dbReference>
<keyword evidence="4" id="KW-1185">Reference proteome</keyword>
<dbReference type="PROSITE" id="PS51508">
    <property type="entry name" value="CKK"/>
    <property type="match status" value="1"/>
</dbReference>
<feature type="compositionally biased region" description="Pro residues" evidence="1">
    <location>
        <begin position="274"/>
        <end position="288"/>
    </location>
</feature>
<dbReference type="EMBL" id="MLAK01000835">
    <property type="protein sequence ID" value="OHT03235.1"/>
    <property type="molecule type" value="Genomic_DNA"/>
</dbReference>
<dbReference type="InterPro" id="IPR014797">
    <property type="entry name" value="CKK_CAMSAP"/>
</dbReference>
<feature type="region of interest" description="Disordered" evidence="1">
    <location>
        <begin position="914"/>
        <end position="1032"/>
    </location>
</feature>
<evidence type="ECO:0000256" key="1">
    <source>
        <dbReference type="SAM" id="MobiDB-lite"/>
    </source>
</evidence>
<gene>
    <name evidence="3" type="ORF">TRFO_29422</name>
</gene>
<accession>A0A1J4JW52</accession>
<evidence type="ECO:0000259" key="2">
    <source>
        <dbReference type="PROSITE" id="PS51508"/>
    </source>
</evidence>
<dbReference type="SUPFAM" id="SSF50346">
    <property type="entry name" value="PRC-barrel domain"/>
    <property type="match status" value="1"/>
</dbReference>
<comment type="caution">
    <text evidence="3">The sequence shown here is derived from an EMBL/GenBank/DDBJ whole genome shotgun (WGS) entry which is preliminary data.</text>
</comment>
<dbReference type="GeneID" id="94841483"/>
<feature type="compositionally biased region" description="Acidic residues" evidence="1">
    <location>
        <begin position="935"/>
        <end position="948"/>
    </location>
</feature>
<feature type="compositionally biased region" description="Acidic residues" evidence="1">
    <location>
        <begin position="648"/>
        <end position="666"/>
    </location>
</feature>
<feature type="compositionally biased region" description="Low complexity" evidence="1">
    <location>
        <begin position="398"/>
        <end position="417"/>
    </location>
</feature>
<feature type="compositionally biased region" description="Basic residues" evidence="1">
    <location>
        <begin position="670"/>
        <end position="717"/>
    </location>
</feature>
<feature type="compositionally biased region" description="Basic and acidic residues" evidence="1">
    <location>
        <begin position="479"/>
        <end position="507"/>
    </location>
</feature>
<dbReference type="GO" id="GO:0008017">
    <property type="term" value="F:microtubule binding"/>
    <property type="evidence" value="ECO:0007669"/>
    <property type="project" value="InterPro"/>
</dbReference>
<dbReference type="InterPro" id="IPR032940">
    <property type="entry name" value="CAMSAP"/>
</dbReference>
<feature type="compositionally biased region" description="Basic and acidic residues" evidence="1">
    <location>
        <begin position="383"/>
        <end position="394"/>
    </location>
</feature>
<dbReference type="GO" id="GO:0005516">
    <property type="term" value="F:calmodulin binding"/>
    <property type="evidence" value="ECO:0007669"/>
    <property type="project" value="InterPro"/>
</dbReference>
<dbReference type="PANTHER" id="PTHR21595:SF0">
    <property type="entry name" value="PATRONIN"/>
    <property type="match status" value="1"/>
</dbReference>
<feature type="compositionally biased region" description="Polar residues" evidence="1">
    <location>
        <begin position="617"/>
        <end position="626"/>
    </location>
</feature>
<feature type="compositionally biased region" description="Low complexity" evidence="1">
    <location>
        <begin position="307"/>
        <end position="339"/>
    </location>
</feature>
<dbReference type="SMART" id="SM01051">
    <property type="entry name" value="CAMSAP_CKK"/>
    <property type="match status" value="1"/>
</dbReference>
<feature type="compositionally biased region" description="Basic and acidic residues" evidence="1">
    <location>
        <begin position="445"/>
        <end position="459"/>
    </location>
</feature>
<dbReference type="PANTHER" id="PTHR21595">
    <property type="entry name" value="PATRONIN"/>
    <property type="match status" value="1"/>
</dbReference>
<reference evidence="3" key="1">
    <citation type="submission" date="2016-10" db="EMBL/GenBank/DDBJ databases">
        <authorList>
            <person name="Benchimol M."/>
            <person name="Almeida L.G."/>
            <person name="Vasconcelos A.T."/>
            <person name="Perreira-Neves A."/>
            <person name="Rosa I.A."/>
            <person name="Tasca T."/>
            <person name="Bogo M.R."/>
            <person name="de Souza W."/>
        </authorList>
    </citation>
    <scope>NUCLEOTIDE SEQUENCE [LARGE SCALE GENOMIC DNA]</scope>
    <source>
        <strain evidence="3">K</strain>
    </source>
</reference>
<sequence length="1219" mass="138197">MEKTLDFDVHLQWLSIAVRRVCSFEKENQKPLLSLSFNNKCPIYDESINFPDILTVNDLSTGLPYVFILNLLKTLPNGIDSTNPQKAFKVVLSTLAELGYKPSGKCEIDNLCNQSISDHVELAKLIEWAVVDRTLSIQMLCDDLKRLPRSFFILEQRPDLLEDAIKLWLSKFPCSYTLPDIKNLDEEIFQGQHIAFSLARVYPKRILKDVIDVGPDLTDLMITHNWELALSVLEELMAFIPPKRQFQSPHIILLFFADIFYSTRSGAKKFVKLDPPPPPVVEPRPYIPPHHESNSSSEPFPKKPIKKNPLLNTSNNNKNNNLGENISNSPNKSNLANKNKNSKNEKDNKGNSKSTVSKNESNKNGKSKDSNSASLKGKNTKNKSNDENNIRENRLNGSGNNNETPTKNNNNKSNGSKSQKKNAAKSSKSSNEKEKKKKPAQKKNNSSEKKDHSSNEKIPNKSSSDEPNEVHNGIPELTIHPELKTQENDNRPHSTRNQEIKILDHKVKPATCPKSDEGNENNFSDGYVAPFSKTATKVKTKPTTNFRRKSNKSTTDNNENNEPTSKENAQSNILSNTVPEENILPNTDFPEFNTNANSTFPMPSNLQPSEIPGETLGPSNDNGNNQSSPKRSSKSPRKSNRRTSFSSDDSDDGYDYNYEYYDDDNDDKSSRHRRSSKARSRRHRSSSRRPSSKSHSKSSSRSGSRRKRSSSPRRSKKSGSSSSMSSSSSSHSSGSDEAVKLAKNLPEQLAKFQDEINKFDIEAHRFSLEAQRLILENLNNTSNDKASPRIEDLETAALALCLQQKNIESTGVNENDIEKMKEALTIFSQLPQEEKKIEKIKDILEEIYNRNIDEEKINSPEHKEHIGRVYDTVLSLLKKVSEDPESIPHRLIEIAGSLFEKADKSQDLSISIEIEEEEANPKDDENPIKLSSSDDSIEVLETVEIDPDETIKTTNSVKEEEEEQNENQTENTDLNGENTNDTKNTTNLYGTTEVETETDKLEQTHQETQTDEKSIINNQSNVDNNGENKDENDEDIPLFNHPVDLKLFEPVILFEKPEIKPSSPDEQLDFLDCDISIKHIPFRRFTSFNRQAPTQRVATIKPNFKIITTIIRFNAMPAPQQDIQKNKLLNFLKTYENSRLIVLMTVMGLKMKAIYKMITEDSDIEKIWGNGPTKISQNDVGQFYKYFTGTKKFETIPTKHFTQTTDGICLKRKIEPRNW</sequence>
<feature type="compositionally biased region" description="Basic and acidic residues" evidence="1">
    <location>
        <begin position="360"/>
        <end position="369"/>
    </location>
</feature>
<dbReference type="AlphaFoldDB" id="A0A1J4JW52"/>
<dbReference type="RefSeq" id="XP_068356371.1">
    <property type="nucleotide sequence ID" value="XM_068506779.1"/>
</dbReference>
<feature type="compositionally biased region" description="Polar residues" evidence="1">
    <location>
        <begin position="592"/>
        <end position="608"/>
    </location>
</feature>
<evidence type="ECO:0000313" key="4">
    <source>
        <dbReference type="Proteomes" id="UP000179807"/>
    </source>
</evidence>
<dbReference type="Pfam" id="PF08683">
    <property type="entry name" value="CAMSAP_CKK"/>
    <property type="match status" value="1"/>
</dbReference>